<evidence type="ECO:0000256" key="1">
    <source>
        <dbReference type="SAM" id="MobiDB-lite"/>
    </source>
</evidence>
<feature type="region of interest" description="Disordered" evidence="1">
    <location>
        <begin position="38"/>
        <end position="74"/>
    </location>
</feature>
<sequence>MGQTADMRITGMRVTNLRAQVYKNEDTCICGCFLLMPGEREGDAGRKRSVKGRQRSVEVGEREAKKQLESEKVQ</sequence>
<dbReference type="EMBL" id="MJIE01000001">
    <property type="protein sequence ID" value="OLR55399.1"/>
    <property type="molecule type" value="Genomic_DNA"/>
</dbReference>
<keyword evidence="3" id="KW-1185">Reference proteome</keyword>
<proteinExistence type="predicted"/>
<comment type="caution">
    <text evidence="2">The sequence shown here is derived from an EMBL/GenBank/DDBJ whole genome shotgun (WGS) entry which is preliminary data.</text>
</comment>
<dbReference type="STRING" id="1261640.BHK98_04570"/>
<feature type="compositionally biased region" description="Basic and acidic residues" evidence="1">
    <location>
        <begin position="55"/>
        <end position="74"/>
    </location>
</feature>
<evidence type="ECO:0000313" key="2">
    <source>
        <dbReference type="EMBL" id="OLR55399.1"/>
    </source>
</evidence>
<reference evidence="2 3" key="1">
    <citation type="journal article" date="2016" name="Appl. Environ. Microbiol.">
        <title>Function and Phylogeny of Bacterial Butyryl Coenzyme A:Acetate Transferases and Their Diversity in the Proximal Colon of Swine.</title>
        <authorList>
            <person name="Trachsel J."/>
            <person name="Bayles D.O."/>
            <person name="Looft T."/>
            <person name="Levine U.Y."/>
            <person name="Allen H.K."/>
        </authorList>
    </citation>
    <scope>NUCLEOTIDE SEQUENCE [LARGE SCALE GENOMIC DNA]</scope>
    <source>
        <strain evidence="2 3">68-3-10</strain>
    </source>
</reference>
<dbReference type="AlphaFoldDB" id="A0A1Q9JGT6"/>
<name>A0A1Q9JGT6_9FIRM</name>
<accession>A0A1Q9JGT6</accession>
<protein>
    <submittedName>
        <fullName evidence="2">Uncharacterized protein</fullName>
    </submittedName>
</protein>
<gene>
    <name evidence="2" type="ORF">BHK98_04570</name>
</gene>
<organism evidence="2 3">
    <name type="scientific">Hornefia porci</name>
    <dbReference type="NCBI Taxonomy" id="2652292"/>
    <lineage>
        <taxon>Bacteria</taxon>
        <taxon>Bacillati</taxon>
        <taxon>Bacillota</taxon>
        <taxon>Clostridia</taxon>
        <taxon>Peptostreptococcales</taxon>
        <taxon>Anaerovoracaceae</taxon>
        <taxon>Hornefia</taxon>
    </lineage>
</organism>
<evidence type="ECO:0000313" key="3">
    <source>
        <dbReference type="Proteomes" id="UP000187404"/>
    </source>
</evidence>
<dbReference type="Proteomes" id="UP000187404">
    <property type="component" value="Unassembled WGS sequence"/>
</dbReference>